<evidence type="ECO:0000313" key="2">
    <source>
        <dbReference type="Proteomes" id="UP000271098"/>
    </source>
</evidence>
<dbReference type="AlphaFoldDB" id="A0A183DLM4"/>
<dbReference type="Proteomes" id="UP000271098">
    <property type="component" value="Unassembled WGS sequence"/>
</dbReference>
<organism evidence="3">
    <name type="scientific">Gongylonema pulchrum</name>
    <dbReference type="NCBI Taxonomy" id="637853"/>
    <lineage>
        <taxon>Eukaryota</taxon>
        <taxon>Metazoa</taxon>
        <taxon>Ecdysozoa</taxon>
        <taxon>Nematoda</taxon>
        <taxon>Chromadorea</taxon>
        <taxon>Rhabditida</taxon>
        <taxon>Spirurina</taxon>
        <taxon>Spiruromorpha</taxon>
        <taxon>Spiruroidea</taxon>
        <taxon>Gongylonematidae</taxon>
        <taxon>Gongylonema</taxon>
    </lineage>
</organism>
<gene>
    <name evidence="1" type="ORF">GPUH_LOCUS9619</name>
</gene>
<name>A0A183DLM4_9BILA</name>
<dbReference type="EMBL" id="UYRT01032335">
    <property type="protein sequence ID" value="VDK74846.1"/>
    <property type="molecule type" value="Genomic_DNA"/>
</dbReference>
<reference evidence="1 2" key="2">
    <citation type="submission" date="2018-11" db="EMBL/GenBank/DDBJ databases">
        <authorList>
            <consortium name="Pathogen Informatics"/>
        </authorList>
    </citation>
    <scope>NUCLEOTIDE SEQUENCE [LARGE SCALE GENOMIC DNA]</scope>
</reference>
<reference evidence="3" key="1">
    <citation type="submission" date="2016-06" db="UniProtKB">
        <authorList>
            <consortium name="WormBaseParasite"/>
        </authorList>
    </citation>
    <scope>IDENTIFICATION</scope>
</reference>
<evidence type="ECO:0000313" key="1">
    <source>
        <dbReference type="EMBL" id="VDK74846.1"/>
    </source>
</evidence>
<protein>
    <submittedName>
        <fullName evidence="3">Integrase</fullName>
    </submittedName>
</protein>
<dbReference type="WBParaSite" id="GPUH_0000962601-mRNA-1">
    <property type="protein sequence ID" value="GPUH_0000962601-mRNA-1"/>
    <property type="gene ID" value="GPUH_0000962601"/>
</dbReference>
<sequence length="104" mass="11874">MKKCRRIRKMDSSRFLIGHEVIVSLKAYRKTVQDALVWIRSQQAQATISVQQNERTTPIQLDFGHAPISPRLSAAASNYTEVQQIPTIQQPVARLEESTEIRVN</sequence>
<accession>A0A183DLM4</accession>
<proteinExistence type="predicted"/>
<evidence type="ECO:0000313" key="3">
    <source>
        <dbReference type="WBParaSite" id="GPUH_0000962601-mRNA-1"/>
    </source>
</evidence>
<keyword evidence="2" id="KW-1185">Reference proteome</keyword>